<dbReference type="InterPro" id="IPR036866">
    <property type="entry name" value="RibonucZ/Hydroxyglut_hydro"/>
</dbReference>
<gene>
    <name evidence="2" type="ORF">ENV54_05065</name>
</gene>
<dbReference type="SMART" id="SM00849">
    <property type="entry name" value="Lactamase_B"/>
    <property type="match status" value="1"/>
</dbReference>
<reference evidence="2" key="1">
    <citation type="journal article" date="2020" name="mSystems">
        <title>Genome- and Community-Level Interaction Insights into Carbon Utilization and Element Cycling Functions of Hydrothermarchaeota in Hydrothermal Sediment.</title>
        <authorList>
            <person name="Zhou Z."/>
            <person name="Liu Y."/>
            <person name="Xu W."/>
            <person name="Pan J."/>
            <person name="Luo Z.H."/>
            <person name="Li M."/>
        </authorList>
    </citation>
    <scope>NUCLEOTIDE SEQUENCE [LARGE SCALE GENOMIC DNA]</scope>
    <source>
        <strain evidence="2">SpSt-769</strain>
    </source>
</reference>
<evidence type="ECO:0000313" key="2">
    <source>
        <dbReference type="EMBL" id="HGH60652.1"/>
    </source>
</evidence>
<dbReference type="InterPro" id="IPR050662">
    <property type="entry name" value="Sec-metab_biosynth-thioest"/>
</dbReference>
<dbReference type="PANTHER" id="PTHR23131">
    <property type="entry name" value="ENDORIBONUCLEASE LACTB2"/>
    <property type="match status" value="1"/>
</dbReference>
<dbReference type="GO" id="GO:0016787">
    <property type="term" value="F:hydrolase activity"/>
    <property type="evidence" value="ECO:0007669"/>
    <property type="project" value="UniProtKB-KW"/>
</dbReference>
<dbReference type="Gene3D" id="3.60.15.10">
    <property type="entry name" value="Ribonuclease Z/Hydroxyacylglutathione hydrolase-like"/>
    <property type="match status" value="1"/>
</dbReference>
<name>A0A7C4ETG6_9BACT</name>
<dbReference type="CDD" id="cd06262">
    <property type="entry name" value="metallo-hydrolase-like_MBL-fold"/>
    <property type="match status" value="1"/>
</dbReference>
<sequence>MNTRFGPVEFIPGKNFGRYPFCHSLLIRGDRKVVIDPGSDRGRLKELVEHGGVDCVWLSHTHEDHFKDLDLFADCELWAPLQGAQSLQSLDNLFDAYGMQPEERDIFREPMLSDFHFKPRNTDRFFSEEEVIDLGGVTVHVLPTPGHTAGHVSLFFPEPQVLFLGDYDLTPFGPYYGDVDSDIDATIASVNKLRSIDAKVWIASHEVGVFESDPGDKWDDYLRVIDEREEKLLALLQSPCTIDQIVDACIVYGKKREPAWFFTFGERMLMGKHLQRLMRRGAVISEDGLYYRTDAAS</sequence>
<dbReference type="SUPFAM" id="SSF56281">
    <property type="entry name" value="Metallo-hydrolase/oxidoreductase"/>
    <property type="match status" value="1"/>
</dbReference>
<dbReference type="AlphaFoldDB" id="A0A7C4ETG6"/>
<dbReference type="InterPro" id="IPR001279">
    <property type="entry name" value="Metallo-B-lactamas"/>
</dbReference>
<dbReference type="Pfam" id="PF00753">
    <property type="entry name" value="Lactamase_B"/>
    <property type="match status" value="1"/>
</dbReference>
<comment type="caution">
    <text evidence="2">The sequence shown here is derived from an EMBL/GenBank/DDBJ whole genome shotgun (WGS) entry which is preliminary data.</text>
</comment>
<dbReference type="EMBL" id="DTGT01000157">
    <property type="protein sequence ID" value="HGH60652.1"/>
    <property type="molecule type" value="Genomic_DNA"/>
</dbReference>
<proteinExistence type="predicted"/>
<feature type="domain" description="Metallo-beta-lactamase" evidence="1">
    <location>
        <begin position="21"/>
        <end position="205"/>
    </location>
</feature>
<dbReference type="PANTHER" id="PTHR23131:SF0">
    <property type="entry name" value="ENDORIBONUCLEASE LACTB2"/>
    <property type="match status" value="1"/>
</dbReference>
<keyword evidence="2" id="KW-0378">Hydrolase</keyword>
<protein>
    <submittedName>
        <fullName evidence="2">MBL fold metallo-hydrolase</fullName>
    </submittedName>
</protein>
<accession>A0A7C4ETG6</accession>
<evidence type="ECO:0000259" key="1">
    <source>
        <dbReference type="SMART" id="SM00849"/>
    </source>
</evidence>
<organism evidence="2">
    <name type="scientific">Desulfomonile tiedjei</name>
    <dbReference type="NCBI Taxonomy" id="2358"/>
    <lineage>
        <taxon>Bacteria</taxon>
        <taxon>Pseudomonadati</taxon>
        <taxon>Thermodesulfobacteriota</taxon>
        <taxon>Desulfomonilia</taxon>
        <taxon>Desulfomonilales</taxon>
        <taxon>Desulfomonilaceae</taxon>
        <taxon>Desulfomonile</taxon>
    </lineage>
</organism>